<organism evidence="1 2">
    <name type="scientific">Patiriisocius hiemis</name>
    <dbReference type="NCBI Taxonomy" id="3075604"/>
    <lineage>
        <taxon>Bacteria</taxon>
        <taxon>Pseudomonadati</taxon>
        <taxon>Bacteroidota</taxon>
        <taxon>Flavobacteriia</taxon>
        <taxon>Flavobacteriales</taxon>
        <taxon>Flavobacteriaceae</taxon>
        <taxon>Patiriisocius</taxon>
    </lineage>
</organism>
<dbReference type="EMBL" id="JAVRHZ010000002">
    <property type="protein sequence ID" value="MDT0555350.1"/>
    <property type="molecule type" value="Genomic_DNA"/>
</dbReference>
<accession>A0ABU2YAY0</accession>
<sequence>MKNTDNYIKVNKVELDIIKKVTDLETDLFTLEQLNDKKHIIIFDKLEKALELDELIKDIYIYKGFDIKYNLTEFGRICEKLIDKLYEILK</sequence>
<dbReference type="Proteomes" id="UP001254488">
    <property type="component" value="Unassembled WGS sequence"/>
</dbReference>
<evidence type="ECO:0000313" key="2">
    <source>
        <dbReference type="Proteomes" id="UP001254488"/>
    </source>
</evidence>
<dbReference type="RefSeq" id="WP_311332304.1">
    <property type="nucleotide sequence ID" value="NZ_JAVRHZ010000002.1"/>
</dbReference>
<evidence type="ECO:0000313" key="1">
    <source>
        <dbReference type="EMBL" id="MDT0555350.1"/>
    </source>
</evidence>
<keyword evidence="2" id="KW-1185">Reference proteome</keyword>
<reference evidence="1 2" key="1">
    <citation type="submission" date="2023-09" db="EMBL/GenBank/DDBJ databases">
        <authorList>
            <person name="Rey-Velasco X."/>
        </authorList>
    </citation>
    <scope>NUCLEOTIDE SEQUENCE [LARGE SCALE GENOMIC DNA]</scope>
    <source>
        <strain evidence="1 2">W242</strain>
    </source>
</reference>
<protein>
    <submittedName>
        <fullName evidence="1">Uncharacterized protein</fullName>
    </submittedName>
</protein>
<gene>
    <name evidence="1" type="ORF">RM538_05000</name>
</gene>
<proteinExistence type="predicted"/>
<comment type="caution">
    <text evidence="1">The sequence shown here is derived from an EMBL/GenBank/DDBJ whole genome shotgun (WGS) entry which is preliminary data.</text>
</comment>
<name>A0ABU2YAY0_9FLAO</name>